<dbReference type="GO" id="GO:0015627">
    <property type="term" value="C:type II protein secretion system complex"/>
    <property type="evidence" value="ECO:0007669"/>
    <property type="project" value="InterPro"/>
</dbReference>
<dbReference type="PANTHER" id="PTHR30093:SF47">
    <property type="entry name" value="TYPE IV PILUS NON-CORE MINOR PILIN PILE"/>
    <property type="match status" value="1"/>
</dbReference>
<dbReference type="NCBIfam" id="TIGR02532">
    <property type="entry name" value="IV_pilin_GFxxxE"/>
    <property type="match status" value="1"/>
</dbReference>
<dbReference type="Gene3D" id="3.30.700.10">
    <property type="entry name" value="Glycoprotein, Type 4 Pilin"/>
    <property type="match status" value="1"/>
</dbReference>
<dbReference type="GO" id="GO:0015628">
    <property type="term" value="P:protein secretion by the type II secretion system"/>
    <property type="evidence" value="ECO:0007669"/>
    <property type="project" value="InterPro"/>
</dbReference>
<evidence type="ECO:0000256" key="1">
    <source>
        <dbReference type="ARBA" id="ARBA00022481"/>
    </source>
</evidence>
<dbReference type="PROSITE" id="PS00409">
    <property type="entry name" value="PROKAR_NTER_METHYL"/>
    <property type="match status" value="1"/>
</dbReference>
<dbReference type="InterPro" id="IPR045584">
    <property type="entry name" value="Pilin-like"/>
</dbReference>
<keyword evidence="1" id="KW-0488">Methylation</keyword>
<dbReference type="PRINTS" id="PR00813">
    <property type="entry name" value="BCTERIALGSPG"/>
</dbReference>
<dbReference type="AlphaFoldDB" id="A0A9X4R6B1"/>
<dbReference type="SUPFAM" id="SSF54523">
    <property type="entry name" value="Pili subunits"/>
    <property type="match status" value="1"/>
</dbReference>
<keyword evidence="3" id="KW-1185">Reference proteome</keyword>
<dbReference type="PANTHER" id="PTHR30093">
    <property type="entry name" value="GENERAL SECRETION PATHWAY PROTEIN G"/>
    <property type="match status" value="1"/>
</dbReference>
<dbReference type="RefSeq" id="WP_277583844.1">
    <property type="nucleotide sequence ID" value="NZ_JAPPUW010000037.1"/>
</dbReference>
<accession>A0A9X4R6B1</accession>
<evidence type="ECO:0000313" key="3">
    <source>
        <dbReference type="Proteomes" id="UP001152766"/>
    </source>
</evidence>
<dbReference type="InterPro" id="IPR012902">
    <property type="entry name" value="N_methyl_site"/>
</dbReference>
<dbReference type="InterPro" id="IPR000983">
    <property type="entry name" value="Bac_GSPG_pilin"/>
</dbReference>
<dbReference type="Proteomes" id="UP001152766">
    <property type="component" value="Unassembled WGS sequence"/>
</dbReference>
<dbReference type="Pfam" id="PF07963">
    <property type="entry name" value="N_methyl"/>
    <property type="match status" value="1"/>
</dbReference>
<proteinExistence type="predicted"/>
<organism evidence="2 3">
    <name type="scientific">Pelomonas aquatica</name>
    <dbReference type="NCBI Taxonomy" id="431058"/>
    <lineage>
        <taxon>Bacteria</taxon>
        <taxon>Pseudomonadati</taxon>
        <taxon>Pseudomonadota</taxon>
        <taxon>Betaproteobacteria</taxon>
        <taxon>Burkholderiales</taxon>
        <taxon>Sphaerotilaceae</taxon>
        <taxon>Roseateles</taxon>
    </lineage>
</organism>
<comment type="caution">
    <text evidence="2">The sequence shown here is derived from an EMBL/GenBank/DDBJ whole genome shotgun (WGS) entry which is preliminary data.</text>
</comment>
<dbReference type="EMBL" id="SGUG01000027">
    <property type="protein sequence ID" value="MDG0864134.1"/>
    <property type="molecule type" value="Genomic_DNA"/>
</dbReference>
<gene>
    <name evidence="2" type="ORF">EXJ73_16865</name>
</gene>
<name>A0A9X4R6B1_9BURK</name>
<sequence>MNPSSRSRGFTLIELLVVLAAMALLLSIAAPRYYEHVDRARETVLKHNLMGMREAIDKFYADHARYPKDLAELVTARYLREVPLDPLTDRVDTWLLVKPQGQAEGVADVHSGAKGLSRDGVSYARW</sequence>
<evidence type="ECO:0000313" key="2">
    <source>
        <dbReference type="EMBL" id="MDG0864134.1"/>
    </source>
</evidence>
<protein>
    <submittedName>
        <fullName evidence="2">Prepilin-type N-terminal cleavage/methylation domain-containing protein</fullName>
    </submittedName>
</protein>
<reference evidence="2" key="1">
    <citation type="submission" date="2019-02" db="EMBL/GenBank/DDBJ databases">
        <title>Draft genome of the type strain Pelomonas aquatica CCUG 52575T.</title>
        <authorList>
            <person name="Gomila M."/>
            <person name="Lalucat J."/>
        </authorList>
    </citation>
    <scope>NUCLEOTIDE SEQUENCE</scope>
    <source>
        <strain evidence="2">CCUG 52575</strain>
    </source>
</reference>